<proteinExistence type="predicted"/>
<evidence type="ECO:0000256" key="1">
    <source>
        <dbReference type="SAM" id="MobiDB-lite"/>
    </source>
</evidence>
<protein>
    <recommendedName>
        <fullName evidence="3">ATP-dependent DNA helicase</fullName>
    </recommendedName>
</protein>
<gene>
    <name evidence="2" type="ORF">Zm00014a_038692</name>
</gene>
<reference evidence="2" key="1">
    <citation type="journal article" date="2018" name="Nat. Genet.">
        <title>Extensive intraspecific gene order and gene structural variations between Mo17 and other maize genomes.</title>
        <authorList>
            <person name="Sun S."/>
            <person name="Zhou Y."/>
            <person name="Chen J."/>
            <person name="Shi J."/>
            <person name="Zhao H."/>
            <person name="Zhao H."/>
            <person name="Song W."/>
            <person name="Zhang M."/>
            <person name="Cui Y."/>
            <person name="Dong X."/>
            <person name="Liu H."/>
            <person name="Ma X."/>
            <person name="Jiao Y."/>
            <person name="Wang B."/>
            <person name="Wei X."/>
            <person name="Stein J.C."/>
            <person name="Glaubitz J.C."/>
            <person name="Lu F."/>
            <person name="Yu G."/>
            <person name="Liang C."/>
            <person name="Fengler K."/>
            <person name="Li B."/>
            <person name="Rafalski A."/>
            <person name="Schnable P.S."/>
            <person name="Ware D.H."/>
            <person name="Buckler E.S."/>
            <person name="Lai J."/>
        </authorList>
    </citation>
    <scope>NUCLEOTIDE SEQUENCE [LARGE SCALE GENOMIC DNA]</scope>
    <source>
        <tissue evidence="2">Seedling</tissue>
    </source>
</reference>
<evidence type="ECO:0000313" key="2">
    <source>
        <dbReference type="EMBL" id="PWZ32329.1"/>
    </source>
</evidence>
<comment type="caution">
    <text evidence="2">The sequence shown here is derived from an EMBL/GenBank/DDBJ whole genome shotgun (WGS) entry which is preliminary data.</text>
</comment>
<dbReference type="EMBL" id="NCVQ01000004">
    <property type="protein sequence ID" value="PWZ32329.1"/>
    <property type="molecule type" value="Genomic_DNA"/>
</dbReference>
<organism evidence="2">
    <name type="scientific">Zea mays</name>
    <name type="common">Maize</name>
    <dbReference type="NCBI Taxonomy" id="4577"/>
    <lineage>
        <taxon>Eukaryota</taxon>
        <taxon>Viridiplantae</taxon>
        <taxon>Streptophyta</taxon>
        <taxon>Embryophyta</taxon>
        <taxon>Tracheophyta</taxon>
        <taxon>Spermatophyta</taxon>
        <taxon>Magnoliopsida</taxon>
        <taxon>Liliopsida</taxon>
        <taxon>Poales</taxon>
        <taxon>Poaceae</taxon>
        <taxon>PACMAD clade</taxon>
        <taxon>Panicoideae</taxon>
        <taxon>Andropogonodae</taxon>
        <taxon>Andropogoneae</taxon>
        <taxon>Tripsacinae</taxon>
        <taxon>Zea</taxon>
    </lineage>
</organism>
<sequence>MDPDDDRDWLHRNETFWSNDYVATIDLLTPLTVHGSVGVIGEPGISVREYRLECLRFYNQTPKRKEAKVEYMRKRRVLQANTFNHVSITMEDPTYSPEVVQPTADATKPDGSSVTACNWVIPEFVRTPFPPASTPAEVVGSFDMSTESIRRKHHVPRGERQAILAHRNQQFQASIARNVTTSNGDTIGDAEINNNDEETSEDIEIDGTQHESTGTDVPDPYKKVYNNLPEETHMLKPVPNCGYCTAKKFEYEPPGFCCRGGKVDQLAPLDTPPQLRRLWDSADSDAKHFRDNIRFLMANYLSLPYIVAQ</sequence>
<name>A0A3L6FGU7_MAIZE</name>
<accession>A0A3L6FGU7</accession>
<feature type="region of interest" description="Disordered" evidence="1">
    <location>
        <begin position="181"/>
        <end position="220"/>
    </location>
</feature>
<dbReference type="Proteomes" id="UP000251960">
    <property type="component" value="Chromosome 3"/>
</dbReference>
<dbReference type="ExpressionAtlas" id="A0A3L6FGU7">
    <property type="expression patterns" value="baseline"/>
</dbReference>
<evidence type="ECO:0008006" key="3">
    <source>
        <dbReference type="Google" id="ProtNLM"/>
    </source>
</evidence>
<feature type="compositionally biased region" description="Acidic residues" evidence="1">
    <location>
        <begin position="194"/>
        <end position="205"/>
    </location>
</feature>
<dbReference type="AlphaFoldDB" id="A0A3L6FGU7"/>